<evidence type="ECO:0000313" key="2">
    <source>
        <dbReference type="EMBL" id="KAK3767478.1"/>
    </source>
</evidence>
<dbReference type="EMBL" id="JAWDGP010004147">
    <property type="protein sequence ID" value="KAK3767478.1"/>
    <property type="molecule type" value="Genomic_DNA"/>
</dbReference>
<comment type="caution">
    <text evidence="2">The sequence shown here is derived from an EMBL/GenBank/DDBJ whole genome shotgun (WGS) entry which is preliminary data.</text>
</comment>
<name>A0AAE0ZDV9_9GAST</name>
<accession>A0AAE0ZDV9</accession>
<organism evidence="2 3">
    <name type="scientific">Elysia crispata</name>
    <name type="common">lettuce slug</name>
    <dbReference type="NCBI Taxonomy" id="231223"/>
    <lineage>
        <taxon>Eukaryota</taxon>
        <taxon>Metazoa</taxon>
        <taxon>Spiralia</taxon>
        <taxon>Lophotrochozoa</taxon>
        <taxon>Mollusca</taxon>
        <taxon>Gastropoda</taxon>
        <taxon>Heterobranchia</taxon>
        <taxon>Euthyneura</taxon>
        <taxon>Panpulmonata</taxon>
        <taxon>Sacoglossa</taxon>
        <taxon>Placobranchoidea</taxon>
        <taxon>Plakobranchidae</taxon>
        <taxon>Elysia</taxon>
    </lineage>
</organism>
<keyword evidence="1" id="KW-0472">Membrane</keyword>
<feature type="transmembrane region" description="Helical" evidence="1">
    <location>
        <begin position="21"/>
        <end position="42"/>
    </location>
</feature>
<keyword evidence="1" id="KW-0812">Transmembrane</keyword>
<keyword evidence="3" id="KW-1185">Reference proteome</keyword>
<dbReference type="Proteomes" id="UP001283361">
    <property type="component" value="Unassembled WGS sequence"/>
</dbReference>
<protein>
    <submittedName>
        <fullName evidence="2">Uncharacterized protein</fullName>
    </submittedName>
</protein>
<proteinExistence type="predicted"/>
<dbReference type="AlphaFoldDB" id="A0AAE0ZDV9"/>
<keyword evidence="1" id="KW-1133">Transmembrane helix</keyword>
<gene>
    <name evidence="2" type="ORF">RRG08_059048</name>
</gene>
<sequence length="68" mass="7529">MMNALTLLASARIRLHQNDKIICIYGVYGLLVLLNVILKSVLNSTYAILCSKPNDLNGFGNIVTKSEY</sequence>
<evidence type="ECO:0000256" key="1">
    <source>
        <dbReference type="SAM" id="Phobius"/>
    </source>
</evidence>
<reference evidence="2" key="1">
    <citation type="journal article" date="2023" name="G3 (Bethesda)">
        <title>A reference genome for the long-term kleptoplast-retaining sea slug Elysia crispata morphotype clarki.</title>
        <authorList>
            <person name="Eastman K.E."/>
            <person name="Pendleton A.L."/>
            <person name="Shaikh M.A."/>
            <person name="Suttiyut T."/>
            <person name="Ogas R."/>
            <person name="Tomko P."/>
            <person name="Gavelis G."/>
            <person name="Widhalm J.R."/>
            <person name="Wisecaver J.H."/>
        </authorList>
    </citation>
    <scope>NUCLEOTIDE SEQUENCE</scope>
    <source>
        <strain evidence="2">ECLA1</strain>
    </source>
</reference>
<evidence type="ECO:0000313" key="3">
    <source>
        <dbReference type="Proteomes" id="UP001283361"/>
    </source>
</evidence>